<dbReference type="AlphaFoldDB" id="A0A6I4P0C0"/>
<keyword evidence="2" id="KW-0413">Isomerase</keyword>
<evidence type="ECO:0000256" key="3">
    <source>
        <dbReference type="PIRSR" id="PIRSR613078-1"/>
    </source>
</evidence>
<accession>A0A6I4P0C0</accession>
<dbReference type="RefSeq" id="WP_160426690.1">
    <property type="nucleotide sequence ID" value="NZ_WSTA01000096.1"/>
</dbReference>
<dbReference type="CDD" id="cd07067">
    <property type="entry name" value="HP_PGM_like"/>
    <property type="match status" value="1"/>
</dbReference>
<dbReference type="Gene3D" id="3.40.50.1240">
    <property type="entry name" value="Phosphoglycerate mutase-like"/>
    <property type="match status" value="1"/>
</dbReference>
<dbReference type="GO" id="GO:0016791">
    <property type="term" value="F:phosphatase activity"/>
    <property type="evidence" value="ECO:0007669"/>
    <property type="project" value="TreeGrafter"/>
</dbReference>
<dbReference type="GO" id="GO:0005737">
    <property type="term" value="C:cytoplasm"/>
    <property type="evidence" value="ECO:0007669"/>
    <property type="project" value="TreeGrafter"/>
</dbReference>
<gene>
    <name evidence="5" type="ORF">GB864_15945</name>
</gene>
<dbReference type="PANTHER" id="PTHR48100:SF1">
    <property type="entry name" value="HISTIDINE PHOSPHATASE FAMILY PROTEIN-RELATED"/>
    <property type="match status" value="1"/>
</dbReference>
<dbReference type="InterPro" id="IPR001345">
    <property type="entry name" value="PG/BPGM_mutase_AS"/>
</dbReference>
<proteinExistence type="predicted"/>
<evidence type="ECO:0000256" key="2">
    <source>
        <dbReference type="ARBA" id="ARBA00023235"/>
    </source>
</evidence>
<feature type="active site" description="Tele-phosphohistidine intermediate" evidence="3">
    <location>
        <position position="10"/>
    </location>
</feature>
<dbReference type="SMART" id="SM00855">
    <property type="entry name" value="PGAM"/>
    <property type="match status" value="1"/>
</dbReference>
<organism evidence="5 6">
    <name type="scientific">Agromyces seonyuensis</name>
    <dbReference type="NCBI Taxonomy" id="2662446"/>
    <lineage>
        <taxon>Bacteria</taxon>
        <taxon>Bacillati</taxon>
        <taxon>Actinomycetota</taxon>
        <taxon>Actinomycetes</taxon>
        <taxon>Micrococcales</taxon>
        <taxon>Microbacteriaceae</taxon>
        <taxon>Agromyces</taxon>
    </lineage>
</organism>
<reference evidence="5 6" key="1">
    <citation type="submission" date="2019-12" db="EMBL/GenBank/DDBJ databases">
        <authorList>
            <person name="Kim Y.S."/>
        </authorList>
    </citation>
    <scope>NUCLEOTIDE SEQUENCE [LARGE SCALE GENOMIC DNA]</scope>
    <source>
        <strain evidence="5 6">MMS17-SY077</strain>
    </source>
</reference>
<dbReference type="PANTHER" id="PTHR48100">
    <property type="entry name" value="BROAD-SPECIFICITY PHOSPHATASE YOR283W-RELATED"/>
    <property type="match status" value="1"/>
</dbReference>
<comment type="caution">
    <text evidence="5">The sequence shown here is derived from an EMBL/GenBank/DDBJ whole genome shotgun (WGS) entry which is preliminary data.</text>
</comment>
<protein>
    <submittedName>
        <fullName evidence="5">Histidine phosphatase family protein</fullName>
    </submittedName>
</protein>
<dbReference type="SUPFAM" id="SSF53254">
    <property type="entry name" value="Phosphoglycerate mutase-like"/>
    <property type="match status" value="1"/>
</dbReference>
<dbReference type="EMBL" id="WSTA01000096">
    <property type="protein sequence ID" value="MWC00039.1"/>
    <property type="molecule type" value="Genomic_DNA"/>
</dbReference>
<dbReference type="InterPro" id="IPR050275">
    <property type="entry name" value="PGM_Phosphatase"/>
</dbReference>
<feature type="active site" description="Proton donor/acceptor" evidence="3">
    <location>
        <position position="88"/>
    </location>
</feature>
<evidence type="ECO:0000256" key="4">
    <source>
        <dbReference type="PIRSR" id="PIRSR613078-2"/>
    </source>
</evidence>
<dbReference type="PROSITE" id="PS00175">
    <property type="entry name" value="PG_MUTASE"/>
    <property type="match status" value="1"/>
</dbReference>
<feature type="binding site" evidence="4">
    <location>
        <begin position="9"/>
        <end position="16"/>
    </location>
    <ligand>
        <name>substrate</name>
    </ligand>
</feature>
<dbReference type="InterPro" id="IPR029033">
    <property type="entry name" value="His_PPase_superfam"/>
</dbReference>
<dbReference type="InterPro" id="IPR013078">
    <property type="entry name" value="His_Pase_superF_clade-1"/>
</dbReference>
<dbReference type="Pfam" id="PF00300">
    <property type="entry name" value="His_Phos_1"/>
    <property type="match status" value="1"/>
</dbReference>
<keyword evidence="6" id="KW-1185">Reference proteome</keyword>
<sequence>MSFRILLVRHGETDWNAAGRVQGTTDIPLNDRGRAQAAGLAARLADSAERARIVRVVASPLQRAADTAAAIAASLGLPVSELDADLAEQHFGAFEGRTWADVHAEHEGPLPGVESHEDAIARVTAALTRHAVPEGTLLAVSHGGVINAINARLAARPEDYVRAENVSVHEYTLTGGRLERVPASTEDAA</sequence>
<dbReference type="Proteomes" id="UP000438182">
    <property type="component" value="Unassembled WGS sequence"/>
</dbReference>
<evidence type="ECO:0000313" key="6">
    <source>
        <dbReference type="Proteomes" id="UP000438182"/>
    </source>
</evidence>
<name>A0A6I4P0C0_9MICO</name>
<feature type="binding site" evidence="4">
    <location>
        <position position="63"/>
    </location>
    <ligand>
        <name>substrate</name>
    </ligand>
</feature>
<evidence type="ECO:0000313" key="5">
    <source>
        <dbReference type="EMBL" id="MWC00039.1"/>
    </source>
</evidence>
<keyword evidence="1" id="KW-0324">Glycolysis</keyword>
<evidence type="ECO:0000256" key="1">
    <source>
        <dbReference type="ARBA" id="ARBA00023152"/>
    </source>
</evidence>